<dbReference type="GO" id="GO:0046872">
    <property type="term" value="F:metal ion binding"/>
    <property type="evidence" value="ECO:0007669"/>
    <property type="project" value="UniProtKB-KW"/>
</dbReference>
<organism evidence="6 7">
    <name type="scientific">Desulfoplanes formicivorans</name>
    <dbReference type="NCBI Taxonomy" id="1592317"/>
    <lineage>
        <taxon>Bacteria</taxon>
        <taxon>Pseudomonadati</taxon>
        <taxon>Thermodesulfobacteriota</taxon>
        <taxon>Desulfovibrionia</taxon>
        <taxon>Desulfovibrionales</taxon>
        <taxon>Desulfoplanaceae</taxon>
        <taxon>Desulfoplanes</taxon>
    </lineage>
</organism>
<gene>
    <name evidence="6" type="ORF">DPF_0064</name>
</gene>
<evidence type="ECO:0000259" key="5">
    <source>
        <dbReference type="Pfam" id="PF01814"/>
    </source>
</evidence>
<name>A0A194AE32_9BACT</name>
<dbReference type="RefSeq" id="WP_069856812.1">
    <property type="nucleotide sequence ID" value="NZ_BDFE01000004.1"/>
</dbReference>
<reference evidence="7" key="1">
    <citation type="submission" date="2016-06" db="EMBL/GenBank/DDBJ databases">
        <title>Draft genome sequence of Desulfoplanes formicivorans strain Pf12B.</title>
        <authorList>
            <person name="Watanabe M."/>
            <person name="Kojima H."/>
            <person name="Fukui M."/>
        </authorList>
    </citation>
    <scope>NUCLEOTIDE SEQUENCE [LARGE SCALE GENOMIC DNA]</scope>
    <source>
        <strain evidence="7">Pf12B</strain>
    </source>
</reference>
<dbReference type="OrthoDB" id="9774644at2"/>
<dbReference type="STRING" id="1592317.DPF_0064"/>
<keyword evidence="3" id="KW-0479">Metal-binding</keyword>
<evidence type="ECO:0000256" key="1">
    <source>
        <dbReference type="ARBA" id="ARBA00010587"/>
    </source>
</evidence>
<sequence length="135" mass="15837">MSLIKWNDSFSVKVAEIDKQHQKLIVMINDLNDAMKQGKGKDVLGKIINGLVEYTATHFKTEENYFKQFNYPQALAHKKEHDAFVQKVSEFKDEFEKGKISLTLEVMKFLSDWLRNHIKGTDKHYSQFFNEHGLK</sequence>
<dbReference type="Proteomes" id="UP000095200">
    <property type="component" value="Unassembled WGS sequence"/>
</dbReference>
<evidence type="ECO:0000256" key="2">
    <source>
        <dbReference type="ARBA" id="ARBA00022621"/>
    </source>
</evidence>
<protein>
    <submittedName>
        <fullName evidence="6">Hemerythrin</fullName>
    </submittedName>
</protein>
<dbReference type="AlphaFoldDB" id="A0A194AE32"/>
<dbReference type="NCBIfam" id="NF033749">
    <property type="entry name" value="bact_hemeryth"/>
    <property type="match status" value="1"/>
</dbReference>
<dbReference type="CDD" id="cd12107">
    <property type="entry name" value="Hemerythrin"/>
    <property type="match status" value="1"/>
</dbReference>
<feature type="domain" description="Hemerythrin-like" evidence="5">
    <location>
        <begin position="14"/>
        <end position="125"/>
    </location>
</feature>
<keyword evidence="7" id="KW-1185">Reference proteome</keyword>
<evidence type="ECO:0000256" key="3">
    <source>
        <dbReference type="ARBA" id="ARBA00022723"/>
    </source>
</evidence>
<dbReference type="GO" id="GO:0005344">
    <property type="term" value="F:oxygen carrier activity"/>
    <property type="evidence" value="ECO:0007669"/>
    <property type="project" value="UniProtKB-KW"/>
</dbReference>
<dbReference type="SUPFAM" id="SSF47188">
    <property type="entry name" value="Hemerythrin-like"/>
    <property type="match status" value="1"/>
</dbReference>
<dbReference type="InterPro" id="IPR012312">
    <property type="entry name" value="Hemerythrin-like"/>
</dbReference>
<comment type="similarity">
    <text evidence="1">Belongs to the hemerythrin family.</text>
</comment>
<keyword evidence="2" id="KW-0813">Transport</keyword>
<dbReference type="Gene3D" id="1.20.120.50">
    <property type="entry name" value="Hemerythrin-like"/>
    <property type="match status" value="1"/>
</dbReference>
<dbReference type="InterPro" id="IPR050669">
    <property type="entry name" value="Hemerythrin"/>
</dbReference>
<evidence type="ECO:0000256" key="4">
    <source>
        <dbReference type="ARBA" id="ARBA00023004"/>
    </source>
</evidence>
<evidence type="ECO:0000313" key="7">
    <source>
        <dbReference type="Proteomes" id="UP000095200"/>
    </source>
</evidence>
<evidence type="ECO:0000313" key="6">
    <source>
        <dbReference type="EMBL" id="GAU07386.1"/>
    </source>
</evidence>
<dbReference type="Pfam" id="PF01814">
    <property type="entry name" value="Hemerythrin"/>
    <property type="match status" value="1"/>
</dbReference>
<dbReference type="PROSITE" id="PS00550">
    <property type="entry name" value="HEMERYTHRINS"/>
    <property type="match status" value="1"/>
</dbReference>
<dbReference type="NCBIfam" id="TIGR02481">
    <property type="entry name" value="hemeryth_dom"/>
    <property type="match status" value="1"/>
</dbReference>
<accession>A0A194AE32</accession>
<keyword evidence="2" id="KW-0561">Oxygen transport</keyword>
<dbReference type="EMBL" id="BDFE01000004">
    <property type="protein sequence ID" value="GAU07386.1"/>
    <property type="molecule type" value="Genomic_DNA"/>
</dbReference>
<proteinExistence type="inferred from homology"/>
<dbReference type="PANTHER" id="PTHR37164">
    <property type="entry name" value="BACTERIOHEMERYTHRIN"/>
    <property type="match status" value="1"/>
</dbReference>
<dbReference type="InterPro" id="IPR016131">
    <property type="entry name" value="Haemerythrin_Fe_BS"/>
</dbReference>
<keyword evidence="4" id="KW-0408">Iron</keyword>
<comment type="caution">
    <text evidence="6">The sequence shown here is derived from an EMBL/GenBank/DDBJ whole genome shotgun (WGS) entry which is preliminary data.</text>
</comment>
<dbReference type="InterPro" id="IPR035938">
    <property type="entry name" value="Hemerythrin-like_sf"/>
</dbReference>
<dbReference type="InterPro" id="IPR012827">
    <property type="entry name" value="Hemerythrin_metal-bd"/>
</dbReference>
<dbReference type="PANTHER" id="PTHR37164:SF1">
    <property type="entry name" value="BACTERIOHEMERYTHRIN"/>
    <property type="match status" value="1"/>
</dbReference>